<gene>
    <name evidence="2" type="ORF">BK672_08040</name>
</gene>
<sequence length="354" mass="40506">MGIILMILGSLLFTLYGLSLGPLSHEHAAWSSFGSLLAGFFTLTGTVATIATLLFLNKQNQDQQKVTNAQIGAMTFEQYINHRKLFMDRLVELQITFESRLTFLNGEKLYTEIFRNNRPTNVEFVVKPIQTQTAENLIGRLGEQLTQLDQMLDKSKWSEEEIADFVMLLIGLYGNLHYKWESGSFDGDIFYSEKNTGINIYSIEEFLHRIKTIYNSLLFYTGNDHYHGLNKGFSRYAREALIRFFNGSHRLRDKVTVRKTIPGLEILESLLFSIDMLRDTSGNWIMPSTYRMLESALGSRESVEKIRDNQFRKNLVNVGYQEGSAGFTKTGEDKIIRSDLAHCIDEITKLGSLK</sequence>
<evidence type="ECO:0008006" key="4">
    <source>
        <dbReference type="Google" id="ProtNLM"/>
    </source>
</evidence>
<keyword evidence="1" id="KW-1133">Transmembrane helix</keyword>
<dbReference type="Proteomes" id="UP000283650">
    <property type="component" value="Unassembled WGS sequence"/>
</dbReference>
<accession>A0A423NE44</accession>
<comment type="caution">
    <text evidence="2">The sequence shown here is derived from an EMBL/GenBank/DDBJ whole genome shotgun (WGS) entry which is preliminary data.</text>
</comment>
<name>A0A423NE44_PSEFL</name>
<protein>
    <recommendedName>
        <fullName evidence="4">Phage abortive infection protein</fullName>
    </recommendedName>
</protein>
<evidence type="ECO:0000313" key="2">
    <source>
        <dbReference type="EMBL" id="RON96505.1"/>
    </source>
</evidence>
<organism evidence="2 3">
    <name type="scientific">Pseudomonas fluorescens</name>
    <dbReference type="NCBI Taxonomy" id="294"/>
    <lineage>
        <taxon>Bacteria</taxon>
        <taxon>Pseudomonadati</taxon>
        <taxon>Pseudomonadota</taxon>
        <taxon>Gammaproteobacteria</taxon>
        <taxon>Pseudomonadales</taxon>
        <taxon>Pseudomonadaceae</taxon>
        <taxon>Pseudomonas</taxon>
    </lineage>
</organism>
<proteinExistence type="predicted"/>
<keyword evidence="1" id="KW-0812">Transmembrane</keyword>
<reference evidence="2 3" key="1">
    <citation type="submission" date="2016-10" db="EMBL/GenBank/DDBJ databases">
        <title>Comparative genome analysis of multiple Pseudomonas spp. focuses on biocontrol and plant growth promoting traits.</title>
        <authorList>
            <person name="Tao X.-Y."/>
            <person name="Taylor C.G."/>
        </authorList>
    </citation>
    <scope>NUCLEOTIDE SEQUENCE [LARGE SCALE GENOMIC DNA]</scope>
    <source>
        <strain evidence="2 3">2F9</strain>
    </source>
</reference>
<feature type="transmembrane region" description="Helical" evidence="1">
    <location>
        <begin position="33"/>
        <end position="56"/>
    </location>
</feature>
<dbReference type="EMBL" id="MOBY01000003">
    <property type="protein sequence ID" value="RON96505.1"/>
    <property type="molecule type" value="Genomic_DNA"/>
</dbReference>
<dbReference type="AlphaFoldDB" id="A0A423NE44"/>
<evidence type="ECO:0000256" key="1">
    <source>
        <dbReference type="SAM" id="Phobius"/>
    </source>
</evidence>
<evidence type="ECO:0000313" key="3">
    <source>
        <dbReference type="Proteomes" id="UP000283650"/>
    </source>
</evidence>
<keyword evidence="1" id="KW-0472">Membrane</keyword>